<keyword evidence="2" id="KW-1185">Reference proteome</keyword>
<comment type="caution">
    <text evidence="1">The sequence shown here is derived from an EMBL/GenBank/DDBJ whole genome shotgun (WGS) entry which is preliminary data.</text>
</comment>
<proteinExistence type="predicted"/>
<reference evidence="1 2" key="1">
    <citation type="submission" date="2014-12" db="EMBL/GenBank/DDBJ databases">
        <title>Draft genome sequences of 29 type strains of Enterococci.</title>
        <authorList>
            <person name="Zhong Z."/>
            <person name="Sun Z."/>
            <person name="Liu W."/>
            <person name="Zhang W."/>
            <person name="Zhang H."/>
        </authorList>
    </citation>
    <scope>NUCLEOTIDE SEQUENCE [LARGE SCALE GENOMIC DNA]</scope>
    <source>
        <strain evidence="1 2">DSM 17122</strain>
    </source>
</reference>
<dbReference type="STRING" id="249189.RV04_GL001961"/>
<dbReference type="Proteomes" id="UP000182077">
    <property type="component" value="Unassembled WGS sequence"/>
</dbReference>
<dbReference type="EMBL" id="JXKQ01000005">
    <property type="protein sequence ID" value="OJG45672.1"/>
    <property type="molecule type" value="Genomic_DNA"/>
</dbReference>
<sequence length="60" mass="6994">MIHPEITLHWQANQLQPISLLDFESTPICRLSEENGDHEKLAQLTDQLLDKFLAIKKLRI</sequence>
<accession>A0A1L8TNF9</accession>
<evidence type="ECO:0000313" key="1">
    <source>
        <dbReference type="EMBL" id="OJG45672.1"/>
    </source>
</evidence>
<organism evidence="1 2">
    <name type="scientific">Enterococcus hermanniensis</name>
    <dbReference type="NCBI Taxonomy" id="249189"/>
    <lineage>
        <taxon>Bacteria</taxon>
        <taxon>Bacillati</taxon>
        <taxon>Bacillota</taxon>
        <taxon>Bacilli</taxon>
        <taxon>Lactobacillales</taxon>
        <taxon>Enterococcaceae</taxon>
        <taxon>Enterococcus</taxon>
    </lineage>
</organism>
<dbReference type="AlphaFoldDB" id="A0A1L8TNF9"/>
<name>A0A1L8TNF9_9ENTE</name>
<evidence type="ECO:0000313" key="2">
    <source>
        <dbReference type="Proteomes" id="UP000182077"/>
    </source>
</evidence>
<gene>
    <name evidence="1" type="ORF">RV04_GL001961</name>
</gene>
<protein>
    <submittedName>
        <fullName evidence="1">Uncharacterized protein</fullName>
    </submittedName>
</protein>